<evidence type="ECO:0000259" key="2">
    <source>
        <dbReference type="Pfam" id="PF02481"/>
    </source>
</evidence>
<gene>
    <name evidence="4" type="ORF">MNBD_GAMMA02-34</name>
</gene>
<dbReference type="PANTHER" id="PTHR43022">
    <property type="entry name" value="PROTEIN SMF"/>
    <property type="match status" value="1"/>
</dbReference>
<dbReference type="SUPFAM" id="SSF102405">
    <property type="entry name" value="MCP/YpsA-like"/>
    <property type="match status" value="1"/>
</dbReference>
<dbReference type="InterPro" id="IPR041614">
    <property type="entry name" value="DprA_WH"/>
</dbReference>
<dbReference type="PANTHER" id="PTHR43022:SF1">
    <property type="entry name" value="PROTEIN SMF"/>
    <property type="match status" value="1"/>
</dbReference>
<dbReference type="InterPro" id="IPR003488">
    <property type="entry name" value="DprA"/>
</dbReference>
<reference evidence="4" key="1">
    <citation type="submission" date="2018-06" db="EMBL/GenBank/DDBJ databases">
        <authorList>
            <person name="Zhirakovskaya E."/>
        </authorList>
    </citation>
    <scope>NUCLEOTIDE SEQUENCE</scope>
</reference>
<evidence type="ECO:0000256" key="1">
    <source>
        <dbReference type="ARBA" id="ARBA00006525"/>
    </source>
</evidence>
<comment type="similarity">
    <text evidence="1">Belongs to the DprA/Smf family.</text>
</comment>
<dbReference type="AlphaFoldDB" id="A0A3B0VXN5"/>
<dbReference type="InterPro" id="IPR057666">
    <property type="entry name" value="DrpA_SLOG"/>
</dbReference>
<accession>A0A3B0VXN5</accession>
<dbReference type="Gene3D" id="1.10.10.10">
    <property type="entry name" value="Winged helix-like DNA-binding domain superfamily/Winged helix DNA-binding domain"/>
    <property type="match status" value="1"/>
</dbReference>
<dbReference type="Gene3D" id="3.40.50.450">
    <property type="match status" value="1"/>
</dbReference>
<dbReference type="GO" id="GO:0009294">
    <property type="term" value="P:DNA-mediated transformation"/>
    <property type="evidence" value="ECO:0007669"/>
    <property type="project" value="InterPro"/>
</dbReference>
<dbReference type="InterPro" id="IPR036388">
    <property type="entry name" value="WH-like_DNA-bd_sf"/>
</dbReference>
<organism evidence="4">
    <name type="scientific">hydrothermal vent metagenome</name>
    <dbReference type="NCBI Taxonomy" id="652676"/>
    <lineage>
        <taxon>unclassified sequences</taxon>
        <taxon>metagenomes</taxon>
        <taxon>ecological metagenomes</taxon>
    </lineage>
</organism>
<evidence type="ECO:0000313" key="4">
    <source>
        <dbReference type="EMBL" id="VAW48398.1"/>
    </source>
</evidence>
<proteinExistence type="inferred from homology"/>
<dbReference type="Pfam" id="PF17782">
    <property type="entry name" value="WHD_DprA"/>
    <property type="match status" value="1"/>
</dbReference>
<dbReference type="NCBIfam" id="TIGR00732">
    <property type="entry name" value="dprA"/>
    <property type="match status" value="1"/>
</dbReference>
<feature type="domain" description="DprA winged helix" evidence="3">
    <location>
        <begin position="315"/>
        <end position="371"/>
    </location>
</feature>
<protein>
    <submittedName>
        <fullName evidence="4">Rossmann fold nucleotide-binding protein Smf possibly involved in DNA uptake</fullName>
    </submittedName>
</protein>
<feature type="domain" description="Smf/DprA SLOG" evidence="2">
    <location>
        <begin position="79"/>
        <end position="287"/>
    </location>
</feature>
<dbReference type="EMBL" id="UOFA01000407">
    <property type="protein sequence ID" value="VAW48398.1"/>
    <property type="molecule type" value="Genomic_DNA"/>
</dbReference>
<dbReference type="Pfam" id="PF02481">
    <property type="entry name" value="DNA_processg_A"/>
    <property type="match status" value="1"/>
</dbReference>
<evidence type="ECO:0000259" key="3">
    <source>
        <dbReference type="Pfam" id="PF17782"/>
    </source>
</evidence>
<name>A0A3B0VXN5_9ZZZZ</name>
<sequence>MSDLTNKASWLHLLNAPGLGFVRISNLLAHYADANEIIKQKSFPAEFKIPKRAVNYLSKASNDDIRLELDWLEKSGNDVLTLDDALYPPQLKQISDPPLLLFVKGNVNSLLLPQLAVVGSRHASKSGLNNAHAFCFDLAKRGLVITSGLAAGIDAQAHQGAIDAKGQTIAVMGTGINTIYPKNNQTLAKTIANQGAVISEFPFNTPPNAHNFPRRNRVIAGLALGTLVIEAAQKSGTLITARLSMENNRPVMAIPGSIHNPLAKGCHQLIKQGAQLVESAHDILHEVAPSIAMLTDQLQASIQGINDEALENQTQTPNIELSDSQQHIFNQLDFNPIAFDDIVRQTDLSSGDVASGLLIMELSGLVEKLPGAKYQKI</sequence>